<protein>
    <submittedName>
        <fullName evidence="2">Uncharacterized protein</fullName>
    </submittedName>
</protein>
<evidence type="ECO:0000313" key="2">
    <source>
        <dbReference type="EMBL" id="MPN64629.1"/>
    </source>
</evidence>
<gene>
    <name evidence="2" type="ORF">SDC9_212405</name>
</gene>
<keyword evidence="1" id="KW-0472">Membrane</keyword>
<dbReference type="EMBL" id="VSSQ01145768">
    <property type="protein sequence ID" value="MPN64629.1"/>
    <property type="molecule type" value="Genomic_DNA"/>
</dbReference>
<evidence type="ECO:0000256" key="1">
    <source>
        <dbReference type="SAM" id="Phobius"/>
    </source>
</evidence>
<sequence>MKYNTVWLEIEIIRSHQIAGRSISDIFQFLASSHFIIGHQLIPQQIGEQLLIFANKYIVQLNRSKGSQVDVQVSGCVHAVSTTRIFVVVNPVGKQIAFVVLHVSFNALIIRIPRSNLIIVLLLVFQIHGFQIFAVIGHIVFAELLDNLRCG</sequence>
<organism evidence="2">
    <name type="scientific">bioreactor metagenome</name>
    <dbReference type="NCBI Taxonomy" id="1076179"/>
    <lineage>
        <taxon>unclassified sequences</taxon>
        <taxon>metagenomes</taxon>
        <taxon>ecological metagenomes</taxon>
    </lineage>
</organism>
<proteinExistence type="predicted"/>
<reference evidence="2" key="1">
    <citation type="submission" date="2019-08" db="EMBL/GenBank/DDBJ databases">
        <authorList>
            <person name="Kucharzyk K."/>
            <person name="Murdoch R.W."/>
            <person name="Higgins S."/>
            <person name="Loffler F."/>
        </authorList>
    </citation>
    <scope>NUCLEOTIDE SEQUENCE</scope>
</reference>
<dbReference type="AlphaFoldDB" id="A0A645JPE9"/>
<keyword evidence="1" id="KW-0812">Transmembrane</keyword>
<feature type="transmembrane region" description="Helical" evidence="1">
    <location>
        <begin position="117"/>
        <end position="141"/>
    </location>
</feature>
<accession>A0A645JPE9</accession>
<name>A0A645JPE9_9ZZZZ</name>
<keyword evidence="1" id="KW-1133">Transmembrane helix</keyword>
<comment type="caution">
    <text evidence="2">The sequence shown here is derived from an EMBL/GenBank/DDBJ whole genome shotgun (WGS) entry which is preliminary data.</text>
</comment>